<feature type="transmembrane region" description="Helical" evidence="6">
    <location>
        <begin position="267"/>
        <end position="293"/>
    </location>
</feature>
<dbReference type="EMBL" id="CP016199">
    <property type="protein sequence ID" value="ASS37329.1"/>
    <property type="molecule type" value="Genomic_DNA"/>
</dbReference>
<evidence type="ECO:0000256" key="2">
    <source>
        <dbReference type="ARBA" id="ARBA00022475"/>
    </source>
</evidence>
<evidence type="ECO:0000256" key="5">
    <source>
        <dbReference type="ARBA" id="ARBA00023136"/>
    </source>
</evidence>
<keyword evidence="9" id="KW-1185">Reference proteome</keyword>
<feature type="transmembrane region" description="Helical" evidence="6">
    <location>
        <begin position="352"/>
        <end position="370"/>
    </location>
</feature>
<dbReference type="PANTHER" id="PTHR33406">
    <property type="entry name" value="MEMBRANE PROTEIN MJ1562-RELATED"/>
    <property type="match status" value="1"/>
</dbReference>
<evidence type="ECO:0000256" key="3">
    <source>
        <dbReference type="ARBA" id="ARBA00022692"/>
    </source>
</evidence>
<dbReference type="PANTHER" id="PTHR33406:SF13">
    <property type="entry name" value="MEMBRANE PROTEIN YDFJ"/>
    <property type="match status" value="1"/>
</dbReference>
<feature type="domain" description="Membrane transport protein MMPL" evidence="7">
    <location>
        <begin position="463"/>
        <end position="678"/>
    </location>
</feature>
<feature type="transmembrane region" description="Helical" evidence="6">
    <location>
        <begin position="299"/>
        <end position="323"/>
    </location>
</feature>
<protein>
    <recommendedName>
        <fullName evidence="7">Membrane transport protein MMPL domain-containing protein</fullName>
    </recommendedName>
</protein>
<feature type="transmembrane region" description="Helical" evidence="6">
    <location>
        <begin position="224"/>
        <end position="246"/>
    </location>
</feature>
<dbReference type="GO" id="GO:0005886">
    <property type="term" value="C:plasma membrane"/>
    <property type="evidence" value="ECO:0007669"/>
    <property type="project" value="UniProtKB-SubCell"/>
</dbReference>
<reference evidence="9" key="1">
    <citation type="submission" date="2016-05" db="EMBL/GenBank/DDBJ databases">
        <authorList>
            <person name="Holder M.E."/>
            <person name="Ajami N.J."/>
            <person name="Petrosino J.F."/>
        </authorList>
    </citation>
    <scope>NUCLEOTIDE SEQUENCE [LARGE SCALE GENOMIC DNA]</scope>
    <source>
        <strain evidence="9">ATCC 700696</strain>
    </source>
</reference>
<dbReference type="Pfam" id="PF03176">
    <property type="entry name" value="MMPL"/>
    <property type="match status" value="2"/>
</dbReference>
<feature type="transmembrane region" description="Helical" evidence="6">
    <location>
        <begin position="650"/>
        <end position="673"/>
    </location>
</feature>
<dbReference type="Gene3D" id="1.20.1640.10">
    <property type="entry name" value="Multidrug efflux transporter AcrB transmembrane domain"/>
    <property type="match status" value="2"/>
</dbReference>
<dbReference type="InterPro" id="IPR004869">
    <property type="entry name" value="MMPL_dom"/>
</dbReference>
<dbReference type="AlphaFoldDB" id="A0A223AQX9"/>
<gene>
    <name evidence="8" type="ORF">AXF17_01805</name>
</gene>
<dbReference type="InterPro" id="IPR050545">
    <property type="entry name" value="Mycobact_MmpL"/>
</dbReference>
<comment type="subcellular location">
    <subcellularLocation>
        <location evidence="1">Cell membrane</location>
        <topology evidence="1">Multi-pass membrane protein</topology>
    </subcellularLocation>
</comment>
<dbReference type="OrthoDB" id="9782006at2"/>
<sequence>MNLGAKVVKHRHIILVVSLLLLIPSLIGYKTTRINYDMLTYLPSTMDTMKGQNVLMKEFGKGGFSIVVLENMKSDDVTQLKAEYSRIDGVDEVLNLDDVLDPTVPKSMLPDQVAKNLSNKDASMMVVFFNNSTSDDKTLEAVDQMRKVSNKHTYISGLSPLVEDLKNICEEEEFKYVTVAVLLSLLAMMLLLDSYIAPIIFMVSIGMAILYNMGSNIFLGEVSYITKAIAAVLQLGVTMDYSIFLWHSYMEKLDSGLKENEAMADAIDATLVSVTGSSATTIAGFLALCFMTYTMGRDLGIVMAKGVVFGVIGSITVLPVLILQFNKLVQRTRHKSLIPDMTKVAHGLTGRYGIYIAIFCVLIGPAIYGYNHQNIVYDFTKMLSSGQNELPAEKTQFLTANNKLSEDFGINTSYIVMADSKMSALDGKEMSDDIKKVDGVKSVLGIDSIVGPSIPRSMIPSSIKNGLMSDKHQMIVINSKYKVSTNACNRQIDKVKAIVHKYDKSATVIGEAPATKDLIKLTDKDFKVVNWISIGLVFLIILVVLKSVSLPFILVIAIEFAIYVNMGFSGFTGLELPFIVPVCISTIQLGSTVDYAILMSTRYKTERMLGIDKRDAVSTAAASSIPSIIVSALGFFTATIGVAMYSNIGIISTLCTMMARGAIISMLTVILILPSFLMAFDSLICHTTGGLRDIYEHKKSKKAHSESNEI</sequence>
<dbReference type="SUPFAM" id="SSF82866">
    <property type="entry name" value="Multidrug efflux transporter AcrB transmembrane domain"/>
    <property type="match status" value="2"/>
</dbReference>
<organism evidence="8 9">
    <name type="scientific">Mogibacterium pumilum</name>
    <dbReference type="NCBI Taxonomy" id="86332"/>
    <lineage>
        <taxon>Bacteria</taxon>
        <taxon>Bacillati</taxon>
        <taxon>Bacillota</taxon>
        <taxon>Clostridia</taxon>
        <taxon>Peptostreptococcales</taxon>
        <taxon>Anaerovoracaceae</taxon>
        <taxon>Mogibacterium</taxon>
    </lineage>
</organism>
<feature type="transmembrane region" description="Helical" evidence="6">
    <location>
        <begin position="174"/>
        <end position="192"/>
    </location>
</feature>
<evidence type="ECO:0000313" key="8">
    <source>
        <dbReference type="EMBL" id="ASS37329.1"/>
    </source>
</evidence>
<dbReference type="Proteomes" id="UP000214689">
    <property type="component" value="Chromosome"/>
</dbReference>
<keyword evidence="4 6" id="KW-1133">Transmembrane helix</keyword>
<evidence type="ECO:0000256" key="1">
    <source>
        <dbReference type="ARBA" id="ARBA00004651"/>
    </source>
</evidence>
<keyword evidence="5 6" id="KW-0472">Membrane</keyword>
<feature type="transmembrane region" description="Helical" evidence="6">
    <location>
        <begin position="578"/>
        <end position="598"/>
    </location>
</feature>
<keyword evidence="2" id="KW-1003">Cell membrane</keyword>
<feature type="transmembrane region" description="Helical" evidence="6">
    <location>
        <begin position="619"/>
        <end position="644"/>
    </location>
</feature>
<dbReference type="RefSeq" id="WP_094233553.1">
    <property type="nucleotide sequence ID" value="NZ_CP016199.1"/>
</dbReference>
<name>A0A223AQX9_9FIRM</name>
<evidence type="ECO:0000313" key="9">
    <source>
        <dbReference type="Proteomes" id="UP000214689"/>
    </source>
</evidence>
<feature type="domain" description="Membrane transport protein MMPL" evidence="7">
    <location>
        <begin position="45"/>
        <end position="325"/>
    </location>
</feature>
<accession>A0A223AQX9</accession>
<feature type="transmembrane region" description="Helical" evidence="6">
    <location>
        <begin position="199"/>
        <end position="218"/>
    </location>
</feature>
<keyword evidence="3 6" id="KW-0812">Transmembrane</keyword>
<proteinExistence type="predicted"/>
<evidence type="ECO:0000256" key="6">
    <source>
        <dbReference type="SAM" id="Phobius"/>
    </source>
</evidence>
<evidence type="ECO:0000256" key="4">
    <source>
        <dbReference type="ARBA" id="ARBA00022989"/>
    </source>
</evidence>
<evidence type="ECO:0000259" key="7">
    <source>
        <dbReference type="Pfam" id="PF03176"/>
    </source>
</evidence>